<proteinExistence type="predicted"/>
<protein>
    <submittedName>
        <fullName evidence="1">Uncharacterized protein</fullName>
    </submittedName>
</protein>
<comment type="caution">
    <text evidence="1">The sequence shown here is derived from an EMBL/GenBank/DDBJ whole genome shotgun (WGS) entry which is preliminary data.</text>
</comment>
<name>A0A922HPK0_DERFA</name>
<keyword evidence="2" id="KW-1185">Reference proteome</keyword>
<organism evidence="1 2">
    <name type="scientific">Dermatophagoides farinae</name>
    <name type="common">American house dust mite</name>
    <dbReference type="NCBI Taxonomy" id="6954"/>
    <lineage>
        <taxon>Eukaryota</taxon>
        <taxon>Metazoa</taxon>
        <taxon>Ecdysozoa</taxon>
        <taxon>Arthropoda</taxon>
        <taxon>Chelicerata</taxon>
        <taxon>Arachnida</taxon>
        <taxon>Acari</taxon>
        <taxon>Acariformes</taxon>
        <taxon>Sarcoptiformes</taxon>
        <taxon>Astigmata</taxon>
        <taxon>Psoroptidia</taxon>
        <taxon>Analgoidea</taxon>
        <taxon>Pyroglyphidae</taxon>
        <taxon>Dermatophagoidinae</taxon>
        <taxon>Dermatophagoides</taxon>
    </lineage>
</organism>
<dbReference type="Proteomes" id="UP000790347">
    <property type="component" value="Unassembled WGS sequence"/>
</dbReference>
<reference evidence="1" key="2">
    <citation type="journal article" date="2022" name="Res Sq">
        <title>Comparative Genomics Reveals Insights into the Divergent Evolution of Astigmatic Mites and Household Pest Adaptations.</title>
        <authorList>
            <person name="Xiong Q."/>
            <person name="Wan A.T.-Y."/>
            <person name="Liu X.-Y."/>
            <person name="Fung C.S.-H."/>
            <person name="Xiao X."/>
            <person name="Malainual N."/>
            <person name="Hou J."/>
            <person name="Wang L."/>
            <person name="Wang M."/>
            <person name="Yang K."/>
            <person name="Cui Y."/>
            <person name="Leung E."/>
            <person name="Nong W."/>
            <person name="Shin S.-K."/>
            <person name="Au S."/>
            <person name="Jeong K.Y."/>
            <person name="Chew F.T."/>
            <person name="Hui J."/>
            <person name="Leung T.F."/>
            <person name="Tungtrongchitr A."/>
            <person name="Zhong N."/>
            <person name="Liu Z."/>
            <person name="Tsui S."/>
        </authorList>
    </citation>
    <scope>NUCLEOTIDE SEQUENCE</scope>
    <source>
        <strain evidence="1">Derf</strain>
        <tissue evidence="1">Whole organism</tissue>
    </source>
</reference>
<dbReference type="AlphaFoldDB" id="A0A922HPK0"/>
<evidence type="ECO:0000313" key="2">
    <source>
        <dbReference type="Proteomes" id="UP000790347"/>
    </source>
</evidence>
<evidence type="ECO:0000313" key="1">
    <source>
        <dbReference type="EMBL" id="KAH9497465.1"/>
    </source>
</evidence>
<sequence length="75" mass="9165">MNEQQQQKENFFKFNVDVQMIREYMAIITMMIKPVDYQFLLKKTVFKPDDHNNDVRGLSDFITFLIDYYYGFGEY</sequence>
<dbReference type="EMBL" id="ASGP02000007">
    <property type="protein sequence ID" value="KAH9497465.1"/>
    <property type="molecule type" value="Genomic_DNA"/>
</dbReference>
<accession>A0A922HPK0</accession>
<reference evidence="1" key="1">
    <citation type="submission" date="2013-05" db="EMBL/GenBank/DDBJ databases">
        <authorList>
            <person name="Yim A.K.Y."/>
            <person name="Chan T.F."/>
            <person name="Ji K.M."/>
            <person name="Liu X.Y."/>
            <person name="Zhou J.W."/>
            <person name="Li R.Q."/>
            <person name="Yang K.Y."/>
            <person name="Li J."/>
            <person name="Li M."/>
            <person name="Law P.T.W."/>
            <person name="Wu Y.L."/>
            <person name="Cai Z.L."/>
            <person name="Qin H."/>
            <person name="Bao Y."/>
            <person name="Leung R.K.K."/>
            <person name="Ng P.K.S."/>
            <person name="Zou J."/>
            <person name="Zhong X.J."/>
            <person name="Ran P.X."/>
            <person name="Zhong N.S."/>
            <person name="Liu Z.G."/>
            <person name="Tsui S.K.W."/>
        </authorList>
    </citation>
    <scope>NUCLEOTIDE SEQUENCE</scope>
    <source>
        <strain evidence="1">Derf</strain>
        <tissue evidence="1">Whole organism</tissue>
    </source>
</reference>
<gene>
    <name evidence="1" type="ORF">DERF_013458</name>
</gene>